<keyword evidence="2" id="KW-0677">Repeat</keyword>
<keyword evidence="4" id="KW-0862">Zinc</keyword>
<keyword evidence="7" id="KW-1185">Reference proteome</keyword>
<evidence type="ECO:0000313" key="7">
    <source>
        <dbReference type="Proteomes" id="UP001148018"/>
    </source>
</evidence>
<dbReference type="Proteomes" id="UP001148018">
    <property type="component" value="Unassembled WGS sequence"/>
</dbReference>
<reference evidence="6" key="1">
    <citation type="submission" date="2022-07" db="EMBL/GenBank/DDBJ databases">
        <title>Chromosome-level genome of Muraenolepis orangiensis.</title>
        <authorList>
            <person name="Kim J."/>
        </authorList>
    </citation>
    <scope>NUCLEOTIDE SEQUENCE</scope>
    <source>
        <strain evidence="6">KU_S4_2022</strain>
        <tissue evidence="6">Muscle</tissue>
    </source>
</reference>
<dbReference type="PANTHER" id="PTHR12326">
    <property type="entry name" value="PLECKSTRIN HOMOLOGY DOMAIN CONTAINING PROTEIN"/>
    <property type="match status" value="1"/>
</dbReference>
<accession>A0A9Q0DAZ4</accession>
<feature type="non-terminal residue" evidence="6">
    <location>
        <position position="144"/>
    </location>
</feature>
<dbReference type="InterPro" id="IPR051366">
    <property type="entry name" value="DEF8"/>
</dbReference>
<dbReference type="GO" id="GO:0008270">
    <property type="term" value="F:zinc ion binding"/>
    <property type="evidence" value="ECO:0007669"/>
    <property type="project" value="UniProtKB-KW"/>
</dbReference>
<evidence type="ECO:0000256" key="3">
    <source>
        <dbReference type="ARBA" id="ARBA00022771"/>
    </source>
</evidence>
<dbReference type="PANTHER" id="PTHR12326:SF10">
    <property type="entry name" value="PLECKSTRIN HOMOLOGY DOMAIN-CONTAINING FAMILY M MEMBER 3"/>
    <property type="match status" value="1"/>
</dbReference>
<evidence type="ECO:0000313" key="6">
    <source>
        <dbReference type="EMBL" id="KAJ3583292.1"/>
    </source>
</evidence>
<dbReference type="SMART" id="SM01175">
    <property type="entry name" value="DUF4206"/>
    <property type="match status" value="1"/>
</dbReference>
<dbReference type="OrthoDB" id="62364at2759"/>
<evidence type="ECO:0000256" key="4">
    <source>
        <dbReference type="ARBA" id="ARBA00022833"/>
    </source>
</evidence>
<feature type="domain" description="Rubicon Homology" evidence="5">
    <location>
        <begin position="1"/>
        <end position="124"/>
    </location>
</feature>
<dbReference type="Pfam" id="PF13901">
    <property type="entry name" value="RH_dom"/>
    <property type="match status" value="1"/>
</dbReference>
<protein>
    <recommendedName>
        <fullName evidence="5">Rubicon Homology domain-containing protein</fullName>
    </recommendedName>
</protein>
<name>A0A9Q0DAZ4_9TELE</name>
<dbReference type="InterPro" id="IPR025258">
    <property type="entry name" value="RH_dom"/>
</dbReference>
<sequence>VSKQAKEFLEFVYEEPLLDVQRLNPFLYQHCEPLGVVLRLRQRLQSLRAYLFSCRAAVAEDLRRRIFPREYLLQHIHLYSIADLQQVIDGKLAPFLTKVIKFARERNQEKAQPCPRCVRREMHKRHSAFWLNEDDDIPDCYPNS</sequence>
<organism evidence="6 7">
    <name type="scientific">Muraenolepis orangiensis</name>
    <name type="common">Patagonian moray cod</name>
    <dbReference type="NCBI Taxonomy" id="630683"/>
    <lineage>
        <taxon>Eukaryota</taxon>
        <taxon>Metazoa</taxon>
        <taxon>Chordata</taxon>
        <taxon>Craniata</taxon>
        <taxon>Vertebrata</taxon>
        <taxon>Euteleostomi</taxon>
        <taxon>Actinopterygii</taxon>
        <taxon>Neopterygii</taxon>
        <taxon>Teleostei</taxon>
        <taxon>Neoteleostei</taxon>
        <taxon>Acanthomorphata</taxon>
        <taxon>Zeiogadaria</taxon>
        <taxon>Gadariae</taxon>
        <taxon>Gadiformes</taxon>
        <taxon>Muraenolepidoidei</taxon>
        <taxon>Muraenolepididae</taxon>
        <taxon>Muraenolepis</taxon>
    </lineage>
</organism>
<dbReference type="EMBL" id="JANIIK010000457">
    <property type="protein sequence ID" value="KAJ3583292.1"/>
    <property type="molecule type" value="Genomic_DNA"/>
</dbReference>
<evidence type="ECO:0000256" key="2">
    <source>
        <dbReference type="ARBA" id="ARBA00022737"/>
    </source>
</evidence>
<evidence type="ECO:0000256" key="1">
    <source>
        <dbReference type="ARBA" id="ARBA00022723"/>
    </source>
</evidence>
<comment type="caution">
    <text evidence="6">The sequence shown here is derived from an EMBL/GenBank/DDBJ whole genome shotgun (WGS) entry which is preliminary data.</text>
</comment>
<keyword evidence="1" id="KW-0479">Metal-binding</keyword>
<dbReference type="AlphaFoldDB" id="A0A9Q0DAZ4"/>
<evidence type="ECO:0000259" key="5">
    <source>
        <dbReference type="SMART" id="SM01175"/>
    </source>
</evidence>
<proteinExistence type="predicted"/>
<keyword evidence="3" id="KW-0863">Zinc-finger</keyword>
<gene>
    <name evidence="6" type="ORF">NHX12_029507</name>
</gene>